<dbReference type="HOGENOM" id="CLU_102450_0_0_9"/>
<evidence type="ECO:0000259" key="1">
    <source>
        <dbReference type="SMART" id="SM01022"/>
    </source>
</evidence>
<dbReference type="InterPro" id="IPR007374">
    <property type="entry name" value="ASCH_domain"/>
</dbReference>
<protein>
    <submittedName>
        <fullName evidence="2">ASCH domain protein</fullName>
    </submittedName>
</protein>
<feature type="domain" description="ASCH" evidence="1">
    <location>
        <begin position="33"/>
        <end position="153"/>
    </location>
</feature>
<dbReference type="PANTHER" id="PTHR39203">
    <property type="entry name" value="CYTOPLASMIC PROTEIN-RELATED"/>
    <property type="match status" value="1"/>
</dbReference>
<organism evidence="2 3">
    <name type="scientific">Lacticaseibacillus rhamnosus (strain LMS2-1)</name>
    <dbReference type="NCBI Taxonomy" id="525361"/>
    <lineage>
        <taxon>Bacteria</taxon>
        <taxon>Bacillati</taxon>
        <taxon>Bacillota</taxon>
        <taxon>Bacilli</taxon>
        <taxon>Lactobacillales</taxon>
        <taxon>Lactobacillaceae</taxon>
        <taxon>Lacticaseibacillus</taxon>
    </lineage>
</organism>
<dbReference type="SMART" id="SM01022">
    <property type="entry name" value="ASCH"/>
    <property type="match status" value="1"/>
</dbReference>
<evidence type="ECO:0000313" key="3">
    <source>
        <dbReference type="Proteomes" id="UP000004525"/>
    </source>
</evidence>
<dbReference type="CDD" id="cd06553">
    <property type="entry name" value="ASCH_Ef3133_like"/>
    <property type="match status" value="1"/>
</dbReference>
<accession>C2JUE0</accession>
<dbReference type="AlphaFoldDB" id="C2JUE0"/>
<dbReference type="Proteomes" id="UP000004525">
    <property type="component" value="Unassembled WGS sequence"/>
</dbReference>
<proteinExistence type="predicted"/>
<comment type="caution">
    <text evidence="2">The sequence shown here is derived from an EMBL/GenBank/DDBJ whole genome shotgun (WGS) entry which is preliminary data.</text>
</comment>
<dbReference type="SUPFAM" id="SSF88697">
    <property type="entry name" value="PUA domain-like"/>
    <property type="match status" value="1"/>
</dbReference>
<dbReference type="Gene3D" id="3.10.400.10">
    <property type="entry name" value="Sulfate adenylyltransferase"/>
    <property type="match status" value="1"/>
</dbReference>
<dbReference type="EMBL" id="ACIZ01000022">
    <property type="protein sequence ID" value="EEN81200.1"/>
    <property type="molecule type" value="Genomic_DNA"/>
</dbReference>
<dbReference type="PANTHER" id="PTHR39203:SF1">
    <property type="entry name" value="CYTOPLASMIC PROTEIN"/>
    <property type="match status" value="1"/>
</dbReference>
<dbReference type="Pfam" id="PF04266">
    <property type="entry name" value="ASCH"/>
    <property type="match status" value="1"/>
</dbReference>
<dbReference type="InterPro" id="IPR009326">
    <property type="entry name" value="DUF984"/>
</dbReference>
<name>C2JUE0_LACRM</name>
<sequence>MNRKGYVMTPEAYFTKAKQALNLPAPTTLQSAYQFGAEADKLAALVLAGKKTAAASARDLYAADEPLPQVGAYGVILNGADEPVCVTYTDAVEVQPFLAVSADHAYREGEGDRSLAYWRAVHLAFFKNEYAAEGKQFDPETARIVLESFHVVYPL</sequence>
<gene>
    <name evidence="2" type="ORF">HMPREF0539_0524</name>
</gene>
<dbReference type="InterPro" id="IPR015947">
    <property type="entry name" value="PUA-like_sf"/>
</dbReference>
<keyword evidence="3" id="KW-1185">Reference proteome</keyword>
<evidence type="ECO:0000313" key="2">
    <source>
        <dbReference type="EMBL" id="EEN81200.1"/>
    </source>
</evidence>
<dbReference type="PIRSF" id="PIRSF021320">
    <property type="entry name" value="DUF984"/>
    <property type="match status" value="1"/>
</dbReference>
<reference evidence="2" key="1">
    <citation type="submission" date="2009-01" db="EMBL/GenBank/DDBJ databases">
        <authorList>
            <person name="Qin X."/>
            <person name="Bachman B."/>
            <person name="Battles P."/>
            <person name="Bell A."/>
            <person name="Bess C."/>
            <person name="Bickham C."/>
            <person name="Chaboub L."/>
            <person name="Chen D."/>
            <person name="Coyle M."/>
            <person name="Deiros D.R."/>
            <person name="Dinh H."/>
            <person name="Forbes L."/>
            <person name="Fowler G."/>
            <person name="Francisco L."/>
            <person name="Fu Q."/>
            <person name="Gubbala S."/>
            <person name="Hale W."/>
            <person name="Han Y."/>
            <person name="Hemphill L."/>
            <person name="Highlander S.K."/>
            <person name="Hirani K."/>
            <person name="Hogues M."/>
            <person name="Jackson L."/>
            <person name="Jakkamsetti A."/>
            <person name="Javaid M."/>
            <person name="Jiang H."/>
            <person name="Korchina V."/>
            <person name="Kovar C."/>
            <person name="Lara F."/>
            <person name="Lee S."/>
            <person name="Mata R."/>
            <person name="Mathew T."/>
            <person name="Moen C."/>
            <person name="Morales K."/>
            <person name="Munidasa M."/>
            <person name="Nazareth L."/>
            <person name="Ngo R."/>
            <person name="Nguyen L."/>
            <person name="Okwuonu G."/>
            <person name="Ongeri F."/>
            <person name="Patil S."/>
            <person name="Petrosino J."/>
            <person name="Pham C."/>
            <person name="Pham P."/>
            <person name="Pu L.-L."/>
            <person name="Puazo M."/>
            <person name="Raj R."/>
            <person name="Reid J."/>
            <person name="Rouhana J."/>
            <person name="Saada N."/>
            <person name="Shang Y."/>
            <person name="Simmons D."/>
            <person name="Thornton R."/>
            <person name="Warren J."/>
            <person name="Weissenberger G."/>
            <person name="Zhang J."/>
            <person name="Zhang L."/>
            <person name="Zhou C."/>
            <person name="Zhu D."/>
            <person name="Muzny D."/>
            <person name="Worley K."/>
            <person name="Gibbs R."/>
        </authorList>
    </citation>
    <scope>NUCLEOTIDE SEQUENCE [LARGE SCALE GENOMIC DNA]</scope>
    <source>
        <strain evidence="2">LMS2-1</strain>
    </source>
</reference>